<evidence type="ECO:0000256" key="1">
    <source>
        <dbReference type="SAM" id="Phobius"/>
    </source>
</evidence>
<feature type="transmembrane region" description="Helical" evidence="1">
    <location>
        <begin position="7"/>
        <end position="28"/>
    </location>
</feature>
<feature type="transmembrane region" description="Helical" evidence="1">
    <location>
        <begin position="34"/>
        <end position="55"/>
    </location>
</feature>
<dbReference type="RefSeq" id="WP_134339615.1">
    <property type="nucleotide sequence ID" value="NZ_SOPW01000005.1"/>
</dbReference>
<dbReference type="OrthoDB" id="2665924at2"/>
<comment type="caution">
    <text evidence="2">The sequence shown here is derived from an EMBL/GenBank/DDBJ whole genome shotgun (WGS) entry which is preliminary data.</text>
</comment>
<evidence type="ECO:0008006" key="4">
    <source>
        <dbReference type="Google" id="ProtNLM"/>
    </source>
</evidence>
<evidence type="ECO:0000313" key="3">
    <source>
        <dbReference type="Proteomes" id="UP000297975"/>
    </source>
</evidence>
<protein>
    <recommendedName>
        <fullName evidence="4">DUF5412 domain-containing protein</fullName>
    </recommendedName>
</protein>
<reference evidence="2 3" key="1">
    <citation type="submission" date="2019-03" db="EMBL/GenBank/DDBJ databases">
        <authorList>
            <person name="He R.-H."/>
        </authorList>
    </citation>
    <scope>NUCLEOTIDE SEQUENCE [LARGE SCALE GENOMIC DNA]</scope>
    <source>
        <strain evidence="3">SH 714</strain>
    </source>
</reference>
<keyword evidence="1" id="KW-1133">Transmembrane helix</keyword>
<dbReference type="AlphaFoldDB" id="A0A4Y8IQZ0"/>
<dbReference type="EMBL" id="SOPW01000005">
    <property type="protein sequence ID" value="TFB22884.1"/>
    <property type="molecule type" value="Genomic_DNA"/>
</dbReference>
<keyword evidence="1" id="KW-0812">Transmembrane</keyword>
<keyword evidence="3" id="KW-1185">Reference proteome</keyword>
<name>A0A4Y8IQZ0_9BACI</name>
<proteinExistence type="predicted"/>
<keyword evidence="1" id="KW-0472">Membrane</keyword>
<dbReference type="Pfam" id="PF17428">
    <property type="entry name" value="DUF5412"/>
    <property type="match status" value="1"/>
</dbReference>
<accession>A0A4Y8IQZ0</accession>
<organism evidence="2 3">
    <name type="scientific">Filobacillus milosensis</name>
    <dbReference type="NCBI Taxonomy" id="94137"/>
    <lineage>
        <taxon>Bacteria</taxon>
        <taxon>Bacillati</taxon>
        <taxon>Bacillota</taxon>
        <taxon>Bacilli</taxon>
        <taxon>Bacillales</taxon>
        <taxon>Bacillaceae</taxon>
        <taxon>Filobacillus</taxon>
    </lineage>
</organism>
<feature type="transmembrane region" description="Helical" evidence="1">
    <location>
        <begin position="67"/>
        <end position="86"/>
    </location>
</feature>
<gene>
    <name evidence="2" type="ORF">E3U55_06495</name>
</gene>
<dbReference type="Proteomes" id="UP000297975">
    <property type="component" value="Unassembled WGS sequence"/>
</dbReference>
<dbReference type="InterPro" id="IPR035406">
    <property type="entry name" value="DUF5412"/>
</dbReference>
<evidence type="ECO:0000313" key="2">
    <source>
        <dbReference type="EMBL" id="TFB22884.1"/>
    </source>
</evidence>
<sequence length="181" mass="20224">MRSYFNIWGFTLITVTLVLAGLSLYMRLYSEWKVIPSESVLIVMAVVAFILGLLGDAQNKWAVMRSVVTLIISPVLALLLVAVSGLSGNVLTHIDTTDSPDGKYTVDLYLGNGGAATSYWIVGKIDGPLWTEKQIYYEYRQDQADFEWVNDEVIEINGHQVDLGSGETFTISNERHVYRNP</sequence>